<accession>A0A7Y8CDM7</accession>
<dbReference type="EMBL" id="JACAQE010000003">
    <property type="protein sequence ID" value="NWC14232.1"/>
    <property type="molecule type" value="Genomic_DNA"/>
</dbReference>
<reference evidence="1 2" key="1">
    <citation type="submission" date="2020-04" db="EMBL/GenBank/DDBJ databases">
        <title>Molecular characterization of pseudomonads from Agaricus bisporus reveal novel blotch 2 pathogens in Western Europe.</title>
        <authorList>
            <person name="Taparia T."/>
            <person name="Krijger M."/>
            <person name="Haynes E."/>
            <person name="Elpinstone J.G."/>
            <person name="Noble R."/>
            <person name="Van Der Wolf J."/>
        </authorList>
    </citation>
    <scope>NUCLEOTIDE SEQUENCE [LARGE SCALE GENOMIC DNA]</scope>
    <source>
        <strain evidence="1 2">IPO3738</strain>
    </source>
</reference>
<protein>
    <submittedName>
        <fullName evidence="1">Uncharacterized protein</fullName>
    </submittedName>
</protein>
<gene>
    <name evidence="1" type="ORF">HX845_11280</name>
</gene>
<dbReference type="Proteomes" id="UP000517547">
    <property type="component" value="Unassembled WGS sequence"/>
</dbReference>
<name>A0A7Y8CDM7_9PSED</name>
<evidence type="ECO:0000313" key="1">
    <source>
        <dbReference type="EMBL" id="NWC14232.1"/>
    </source>
</evidence>
<organism evidence="1 2">
    <name type="scientific">Pseudomonas gingeri</name>
    <dbReference type="NCBI Taxonomy" id="117681"/>
    <lineage>
        <taxon>Bacteria</taxon>
        <taxon>Pseudomonadati</taxon>
        <taxon>Pseudomonadota</taxon>
        <taxon>Gammaproteobacteria</taxon>
        <taxon>Pseudomonadales</taxon>
        <taxon>Pseudomonadaceae</taxon>
        <taxon>Pseudomonas</taxon>
    </lineage>
</organism>
<sequence length="219" mass="22641">MGITLPDFFAEGFILGIHSFDSVCVIGDPFVMAHDATGVGLMGCGVVGDPVVMARDIAGVGLMGAGVIGDPFVMVRDATGVGLMGGGVVGDPVVMARDVAGVGLMGGGVVGDPVVMVRDVAGVGLMGGGVVSDPFVMACDAVGAGLDSSRIGRDIAQIGFDNTDVRGDRLGRRRPLRERWLRSGGNRSFPPRTALCGRSEVPGIRVDRPAEYWRWLADL</sequence>
<dbReference type="AlphaFoldDB" id="A0A7Y8CDM7"/>
<comment type="caution">
    <text evidence="1">The sequence shown here is derived from an EMBL/GenBank/DDBJ whole genome shotgun (WGS) entry which is preliminary data.</text>
</comment>
<evidence type="ECO:0000313" key="2">
    <source>
        <dbReference type="Proteomes" id="UP000517547"/>
    </source>
</evidence>
<proteinExistence type="predicted"/>